<organism evidence="1 2">
    <name type="scientific">Colletotrichum siamense</name>
    <name type="common">Anthracnose fungus</name>
    <dbReference type="NCBI Taxonomy" id="690259"/>
    <lineage>
        <taxon>Eukaryota</taxon>
        <taxon>Fungi</taxon>
        <taxon>Dikarya</taxon>
        <taxon>Ascomycota</taxon>
        <taxon>Pezizomycotina</taxon>
        <taxon>Sordariomycetes</taxon>
        <taxon>Hypocreomycetidae</taxon>
        <taxon>Glomerellales</taxon>
        <taxon>Glomerellaceae</taxon>
        <taxon>Colletotrichum</taxon>
        <taxon>Colletotrichum gloeosporioides species complex</taxon>
    </lineage>
</organism>
<keyword evidence="2" id="KW-1185">Reference proteome</keyword>
<sequence>MSHYESSSCHATAANGWKAVVASLDYLPAYDVLALPEINVFGVSHYGRKYLQPPRPVPISDPSFGPFLDLR</sequence>
<dbReference type="AlphaFoldDB" id="A0A9P5ET22"/>
<evidence type="ECO:0000313" key="1">
    <source>
        <dbReference type="EMBL" id="KAF4859153.1"/>
    </source>
</evidence>
<dbReference type="Proteomes" id="UP000711996">
    <property type="component" value="Unassembled WGS sequence"/>
</dbReference>
<evidence type="ECO:0000313" key="2">
    <source>
        <dbReference type="Proteomes" id="UP000711996"/>
    </source>
</evidence>
<accession>A0A9P5ET22</accession>
<gene>
    <name evidence="1" type="ORF">CGCSCA2_v006603</name>
</gene>
<protein>
    <submittedName>
        <fullName evidence="1">Uncharacterized protein</fullName>
    </submittedName>
</protein>
<proteinExistence type="predicted"/>
<dbReference type="EMBL" id="QPMT01000018">
    <property type="protein sequence ID" value="KAF4859153.1"/>
    <property type="molecule type" value="Genomic_DNA"/>
</dbReference>
<comment type="caution">
    <text evidence="1">The sequence shown here is derived from an EMBL/GenBank/DDBJ whole genome shotgun (WGS) entry which is preliminary data.</text>
</comment>
<name>A0A9P5ET22_COLSI</name>
<dbReference type="OrthoDB" id="10270441at2759"/>
<reference evidence="1" key="1">
    <citation type="submission" date="2019-06" db="EMBL/GenBank/DDBJ databases">
        <authorList>
            <person name="Gan P."/>
            <person name="Shirasu K."/>
        </authorList>
    </citation>
    <scope>NUCLEOTIDE SEQUENCE [LARGE SCALE GENOMIC DNA]</scope>
    <source>
        <strain evidence="1">CAD2</strain>
    </source>
</reference>